<feature type="transmembrane region" description="Helical" evidence="2">
    <location>
        <begin position="299"/>
        <end position="318"/>
    </location>
</feature>
<sequence>MSRQVRQRVTAIVLGGLIFGAPMLANGTASADPVSAGARQVTFSGGGMFGISCESRPSVESMTVPAQSTIRVVNATGHAADLMLGGAAKGTLPDDSSTEVIFRRGTTSVTLRPNCAIGDEVDPVLITASPSASATTPSDPGAALPTDDARPMSLPPSGPGDSSDPPSSFQAAPAERPTRDRVATTRPDTREPVVPRTDAAAQAATTSAQAMPHGGAAPRARTRTKVAPATPSGVAPEFAGMPPGSEKTLLPGVPQLDPAPVTVDVAPVVPAAPPAAPTPVAAAEPVAALEPLPEGGNPLGLLALIATVCVAGVTVAAIRSIVSQRANRAGIA</sequence>
<gene>
    <name evidence="4" type="ORF">BKA14_006269</name>
</gene>
<dbReference type="EMBL" id="JACHMF010000001">
    <property type="protein sequence ID" value="MBB4696121.1"/>
    <property type="molecule type" value="Genomic_DNA"/>
</dbReference>
<feature type="compositionally biased region" description="Low complexity" evidence="1">
    <location>
        <begin position="130"/>
        <end position="143"/>
    </location>
</feature>
<name>A0A7W7CWU6_9ACTN</name>
<keyword evidence="2" id="KW-0812">Transmembrane</keyword>
<protein>
    <submittedName>
        <fullName evidence="4">Uncharacterized protein</fullName>
    </submittedName>
</protein>
<keyword evidence="5" id="KW-1185">Reference proteome</keyword>
<accession>A0A7W7CWU6</accession>
<feature type="compositionally biased region" description="Basic and acidic residues" evidence="1">
    <location>
        <begin position="176"/>
        <end position="193"/>
    </location>
</feature>
<feature type="region of interest" description="Disordered" evidence="1">
    <location>
        <begin position="130"/>
        <end position="239"/>
    </location>
</feature>
<organism evidence="4 5">
    <name type="scientific">Paractinoplanes abujensis</name>
    <dbReference type="NCBI Taxonomy" id="882441"/>
    <lineage>
        <taxon>Bacteria</taxon>
        <taxon>Bacillati</taxon>
        <taxon>Actinomycetota</taxon>
        <taxon>Actinomycetes</taxon>
        <taxon>Micromonosporales</taxon>
        <taxon>Micromonosporaceae</taxon>
        <taxon>Paractinoplanes</taxon>
    </lineage>
</organism>
<keyword evidence="2" id="KW-0472">Membrane</keyword>
<evidence type="ECO:0000256" key="3">
    <source>
        <dbReference type="SAM" id="SignalP"/>
    </source>
</evidence>
<dbReference type="AlphaFoldDB" id="A0A7W7CWU6"/>
<proteinExistence type="predicted"/>
<evidence type="ECO:0000313" key="4">
    <source>
        <dbReference type="EMBL" id="MBB4696121.1"/>
    </source>
</evidence>
<feature type="signal peptide" evidence="3">
    <location>
        <begin position="1"/>
        <end position="31"/>
    </location>
</feature>
<dbReference type="Proteomes" id="UP000542742">
    <property type="component" value="Unassembled WGS sequence"/>
</dbReference>
<reference evidence="4 5" key="1">
    <citation type="submission" date="2020-08" db="EMBL/GenBank/DDBJ databases">
        <title>Sequencing the genomes of 1000 actinobacteria strains.</title>
        <authorList>
            <person name="Klenk H.-P."/>
        </authorList>
    </citation>
    <scope>NUCLEOTIDE SEQUENCE [LARGE SCALE GENOMIC DNA]</scope>
    <source>
        <strain evidence="4 5">DSM 45518</strain>
    </source>
</reference>
<feature type="compositionally biased region" description="Low complexity" evidence="1">
    <location>
        <begin position="199"/>
        <end position="210"/>
    </location>
</feature>
<keyword evidence="3" id="KW-0732">Signal</keyword>
<feature type="chain" id="PRO_5031344951" evidence="3">
    <location>
        <begin position="32"/>
        <end position="332"/>
    </location>
</feature>
<feature type="compositionally biased region" description="Low complexity" evidence="1">
    <location>
        <begin position="159"/>
        <end position="168"/>
    </location>
</feature>
<evidence type="ECO:0000313" key="5">
    <source>
        <dbReference type="Proteomes" id="UP000542742"/>
    </source>
</evidence>
<comment type="caution">
    <text evidence="4">The sequence shown here is derived from an EMBL/GenBank/DDBJ whole genome shotgun (WGS) entry which is preliminary data.</text>
</comment>
<evidence type="ECO:0000256" key="2">
    <source>
        <dbReference type="SAM" id="Phobius"/>
    </source>
</evidence>
<evidence type="ECO:0000256" key="1">
    <source>
        <dbReference type="SAM" id="MobiDB-lite"/>
    </source>
</evidence>
<keyword evidence="2" id="KW-1133">Transmembrane helix</keyword>
<dbReference type="RefSeq" id="WP_184954375.1">
    <property type="nucleotide sequence ID" value="NZ_BOMC01000058.1"/>
</dbReference>